<proteinExistence type="predicted"/>
<gene>
    <name evidence="1" type="ORF">ETSY1_36105</name>
</gene>
<dbReference type="PANTHER" id="PTHR43881">
    <property type="entry name" value="GAMMA-GLUTAMYLTRANSPEPTIDASE (AFU_ORTHOLOGUE AFUA_4G13580)"/>
    <property type="match status" value="1"/>
</dbReference>
<dbReference type="InterPro" id="IPR043138">
    <property type="entry name" value="GGT_lsub"/>
</dbReference>
<evidence type="ECO:0000313" key="2">
    <source>
        <dbReference type="Proteomes" id="UP000019141"/>
    </source>
</evidence>
<keyword evidence="2" id="KW-1185">Reference proteome</keyword>
<evidence type="ECO:0008006" key="3">
    <source>
        <dbReference type="Google" id="ProtNLM"/>
    </source>
</evidence>
<protein>
    <recommendedName>
        <fullName evidence="3">Gamma-glutamyltransferase</fullName>
    </recommendedName>
</protein>
<dbReference type="PATRIC" id="fig|1429438.4.peg.6787"/>
<dbReference type="Proteomes" id="UP000019141">
    <property type="component" value="Unassembled WGS sequence"/>
</dbReference>
<dbReference type="InterPro" id="IPR029055">
    <property type="entry name" value="Ntn_hydrolases_N"/>
</dbReference>
<comment type="caution">
    <text evidence="1">The sequence shown here is derived from an EMBL/GenBank/DDBJ whole genome shotgun (WGS) entry which is preliminary data.</text>
</comment>
<sequence>MPVPGTTLSSLRPLIQGTNGVVVSSHPSASMIGLDILQRGGNAIDAGVAVGIALNVVHAHECNFLGVAPTVLYRADRKEVVTIDGLGWWPKAASVEYFQQHHNGEMPMGILRALTPGAADAWITALARYGTMGFAEVAGPAIALAENGFPAYRFLVSAIHNAPDVYTRFPGNEAVFMPNGKAPEIGELFYQKDLAATLWEIVGEEHSHRAEGRIEGLQAARDFIYQGPLAEKIVSYNQELGGLMTMEDLAAYHVRCDPPVHVHYKGYDVYGTGPWGQGPVFPQALKLLDGFDLQGMGHNSAEYLHTVIQALNLALADREQYIADPEFVDVPIDALLSEAYLRERRQLIDPQRAWTEMPPPGDPRAGKAVLNGVAMPVATDGMSLSTQESAGTSYFGVIDKDGNMFSCTPSEGAKSGPIIPGMGMAISLRGSQSKVQPGHAAALAPHKRPRLTPAPALALRDGQPFMVFGGYGGDHIPQGTLQVFLNLVEFGLDPQEAVEAPRAYTYNFPNSSYPYAYFPGIMRAEGRVDAEACEGLKQRGHQFEALPDWWEGSCLYGMIRRHPDTHVLQGGADPRGEAYAVGY</sequence>
<dbReference type="HOGENOM" id="CLU_014813_3_2_7"/>
<dbReference type="InterPro" id="IPR043137">
    <property type="entry name" value="GGT_ssub_C"/>
</dbReference>
<evidence type="ECO:0000313" key="1">
    <source>
        <dbReference type="EMBL" id="ETW94148.1"/>
    </source>
</evidence>
<name>W4L7U9_ENTF1</name>
<dbReference type="Gene3D" id="1.10.246.130">
    <property type="match status" value="1"/>
</dbReference>
<dbReference type="PRINTS" id="PR01210">
    <property type="entry name" value="GGTRANSPTASE"/>
</dbReference>
<dbReference type="AlphaFoldDB" id="W4L7U9"/>
<organism evidence="1 2">
    <name type="scientific">Entotheonella factor</name>
    <dbReference type="NCBI Taxonomy" id="1429438"/>
    <lineage>
        <taxon>Bacteria</taxon>
        <taxon>Pseudomonadati</taxon>
        <taxon>Nitrospinota/Tectimicrobiota group</taxon>
        <taxon>Candidatus Tectimicrobiota</taxon>
        <taxon>Candidatus Entotheonellia</taxon>
        <taxon>Candidatus Entotheonellales</taxon>
        <taxon>Candidatus Entotheonellaceae</taxon>
        <taxon>Candidatus Entotheonella</taxon>
    </lineage>
</organism>
<dbReference type="InterPro" id="IPR052896">
    <property type="entry name" value="GGT-like_enzyme"/>
</dbReference>
<dbReference type="Pfam" id="PF01019">
    <property type="entry name" value="G_glu_transpept"/>
    <property type="match status" value="1"/>
</dbReference>
<dbReference type="SUPFAM" id="SSF56235">
    <property type="entry name" value="N-terminal nucleophile aminohydrolases (Ntn hydrolases)"/>
    <property type="match status" value="1"/>
</dbReference>
<dbReference type="MEROPS" id="T03.014"/>
<reference evidence="1 2" key="1">
    <citation type="journal article" date="2014" name="Nature">
        <title>An environmental bacterial taxon with a large and distinct metabolic repertoire.</title>
        <authorList>
            <person name="Wilson M.C."/>
            <person name="Mori T."/>
            <person name="Ruckert C."/>
            <person name="Uria A.R."/>
            <person name="Helf M.J."/>
            <person name="Takada K."/>
            <person name="Gernert C."/>
            <person name="Steffens U.A."/>
            <person name="Heycke N."/>
            <person name="Schmitt S."/>
            <person name="Rinke C."/>
            <person name="Helfrich E.J."/>
            <person name="Brachmann A.O."/>
            <person name="Gurgui C."/>
            <person name="Wakimoto T."/>
            <person name="Kracht M."/>
            <person name="Crusemann M."/>
            <person name="Hentschel U."/>
            <person name="Abe I."/>
            <person name="Matsunaga S."/>
            <person name="Kalinowski J."/>
            <person name="Takeyama H."/>
            <person name="Piel J."/>
        </authorList>
    </citation>
    <scope>NUCLEOTIDE SEQUENCE [LARGE SCALE GENOMIC DNA]</scope>
    <source>
        <strain evidence="2">TSY1</strain>
    </source>
</reference>
<dbReference type="Gene3D" id="3.60.20.40">
    <property type="match status" value="1"/>
</dbReference>
<accession>W4L7U9</accession>
<dbReference type="EMBL" id="AZHW01001111">
    <property type="protein sequence ID" value="ETW94148.1"/>
    <property type="molecule type" value="Genomic_DNA"/>
</dbReference>
<dbReference type="PANTHER" id="PTHR43881:SF1">
    <property type="entry name" value="GAMMA-GLUTAMYLTRANSPEPTIDASE (AFU_ORTHOLOGUE AFUA_4G13580)"/>
    <property type="match status" value="1"/>
</dbReference>